<protein>
    <submittedName>
        <fullName evidence="2">DNA gyrase subunit A</fullName>
    </submittedName>
</protein>
<dbReference type="EMBL" id="VSSQ01020181">
    <property type="protein sequence ID" value="MPM64842.1"/>
    <property type="molecule type" value="Genomic_DNA"/>
</dbReference>
<keyword evidence="2" id="KW-0413">Isomerase</keyword>
<reference evidence="2" key="1">
    <citation type="submission" date="2019-08" db="EMBL/GenBank/DDBJ databases">
        <authorList>
            <person name="Kucharzyk K."/>
            <person name="Murdoch R.W."/>
            <person name="Higgins S."/>
            <person name="Loffler F."/>
        </authorList>
    </citation>
    <scope>NUCLEOTIDE SEQUENCE</scope>
</reference>
<dbReference type="Gene3D" id="2.120.10.90">
    <property type="entry name" value="DNA gyrase/topoisomerase IV, subunit A, C-terminal"/>
    <property type="match status" value="1"/>
</dbReference>
<feature type="region of interest" description="Disordered" evidence="1">
    <location>
        <begin position="314"/>
        <end position="333"/>
    </location>
</feature>
<dbReference type="PANTHER" id="PTHR43493:SF5">
    <property type="entry name" value="DNA GYRASE SUBUNIT A, CHLOROPLASTIC_MITOCHONDRIAL"/>
    <property type="match status" value="1"/>
</dbReference>
<dbReference type="GO" id="GO:0009330">
    <property type="term" value="C:DNA topoisomerase type II (double strand cut, ATP-hydrolyzing) complex"/>
    <property type="evidence" value="ECO:0007669"/>
    <property type="project" value="TreeGrafter"/>
</dbReference>
<evidence type="ECO:0000313" key="2">
    <source>
        <dbReference type="EMBL" id="MPM64842.1"/>
    </source>
</evidence>
<name>A0A645BHV3_9ZZZZ</name>
<comment type="caution">
    <text evidence="2">The sequence shown here is derived from an EMBL/GenBank/DDBJ whole genome shotgun (WGS) entry which is preliminary data.</text>
</comment>
<dbReference type="InterPro" id="IPR035516">
    <property type="entry name" value="Gyrase/topoIV_suA_C"/>
</dbReference>
<organism evidence="2">
    <name type="scientific">bioreactor metagenome</name>
    <dbReference type="NCBI Taxonomy" id="1076179"/>
    <lineage>
        <taxon>unclassified sequences</taxon>
        <taxon>metagenomes</taxon>
        <taxon>ecological metagenomes</taxon>
    </lineage>
</organism>
<dbReference type="GO" id="GO:0006265">
    <property type="term" value="P:DNA topological change"/>
    <property type="evidence" value="ECO:0007669"/>
    <property type="project" value="InterPro"/>
</dbReference>
<dbReference type="Pfam" id="PF03989">
    <property type="entry name" value="DNA_gyraseA_C"/>
    <property type="match status" value="3"/>
</dbReference>
<accession>A0A645BHV3</accession>
<dbReference type="GO" id="GO:0003677">
    <property type="term" value="F:DNA binding"/>
    <property type="evidence" value="ECO:0007669"/>
    <property type="project" value="InterPro"/>
</dbReference>
<dbReference type="InterPro" id="IPR050220">
    <property type="entry name" value="Type_II_DNA_Topoisomerases"/>
</dbReference>
<dbReference type="AlphaFoldDB" id="A0A645BHV3"/>
<evidence type="ECO:0000256" key="1">
    <source>
        <dbReference type="SAM" id="MobiDB-lite"/>
    </source>
</evidence>
<dbReference type="SUPFAM" id="SSF101904">
    <property type="entry name" value="GyrA/ParC C-terminal domain-like"/>
    <property type="match status" value="1"/>
</dbReference>
<dbReference type="InterPro" id="IPR006691">
    <property type="entry name" value="GyrA/parC_rep"/>
</dbReference>
<feature type="compositionally biased region" description="Basic and acidic residues" evidence="1">
    <location>
        <begin position="314"/>
        <end position="324"/>
    </location>
</feature>
<sequence>MLTVQDVTPAELTWVGLTPDGHLFRTAEDQAPRTSGKDAPVLLTRVDTHQTLYLVAASGKCVALAVHTIPAVENISEGVLFNKFTSLDSSDTPVALFGAPSKVQNSVKSVISVSRDGLIKKSAVADLPGPSSQVFVLAKVNDGDALVDVIVSDEDTEYLIATSAGMAIRFKGADVRSMGLIAAGVNAVKLGKDERVAGLVDLAGKGELLFISSDGLGWRILPEEFPVQGRYGQGVVVGKLKPGSQIVGVVYGKKNQTFTTFFKKIASKAFRIDVIPAGKRGLVGKPLLELKSLDVAMRVMTTLDATLPVVEKKEKPTEKDEDYRQVSILGGED</sequence>
<dbReference type="GO" id="GO:0003918">
    <property type="term" value="F:DNA topoisomerase type II (double strand cut, ATP-hydrolyzing) activity"/>
    <property type="evidence" value="ECO:0007669"/>
    <property type="project" value="TreeGrafter"/>
</dbReference>
<gene>
    <name evidence="2" type="primary">gyrA_50</name>
    <name evidence="2" type="ORF">SDC9_111733</name>
</gene>
<dbReference type="GO" id="GO:0005524">
    <property type="term" value="F:ATP binding"/>
    <property type="evidence" value="ECO:0007669"/>
    <property type="project" value="InterPro"/>
</dbReference>
<dbReference type="PANTHER" id="PTHR43493">
    <property type="entry name" value="DNA GYRASE/TOPOISOMERASE SUBUNIT A"/>
    <property type="match status" value="1"/>
</dbReference>
<proteinExistence type="predicted"/>